<organism evidence="1 2">
    <name type="scientific">Novosphingobium aureum</name>
    <dbReference type="NCBI Taxonomy" id="2792964"/>
    <lineage>
        <taxon>Bacteria</taxon>
        <taxon>Pseudomonadati</taxon>
        <taxon>Pseudomonadota</taxon>
        <taxon>Alphaproteobacteria</taxon>
        <taxon>Sphingomonadales</taxon>
        <taxon>Sphingomonadaceae</taxon>
        <taxon>Novosphingobium</taxon>
    </lineage>
</organism>
<dbReference type="Proteomes" id="UP000617634">
    <property type="component" value="Unassembled WGS sequence"/>
</dbReference>
<comment type="caution">
    <text evidence="1">The sequence shown here is derived from an EMBL/GenBank/DDBJ whole genome shotgun (WGS) entry which is preliminary data.</text>
</comment>
<reference evidence="1" key="1">
    <citation type="submission" date="2020-11" db="EMBL/GenBank/DDBJ databases">
        <title>Novosphingobium aureum sp. nov., a marine bacterium isolated from sediment of a salt flat.</title>
        <authorList>
            <person name="Yoo Y."/>
            <person name="Kim J.-J."/>
        </authorList>
    </citation>
    <scope>NUCLEOTIDE SEQUENCE</scope>
    <source>
        <strain evidence="1">YJ-S2-02</strain>
    </source>
</reference>
<proteinExistence type="predicted"/>
<protein>
    <submittedName>
        <fullName evidence="1">Uncharacterized protein</fullName>
    </submittedName>
</protein>
<dbReference type="AlphaFoldDB" id="A0A931HF46"/>
<keyword evidence="2" id="KW-1185">Reference proteome</keyword>
<dbReference type="EMBL" id="JADZGI010000006">
    <property type="protein sequence ID" value="MBH0115002.1"/>
    <property type="molecule type" value="Genomic_DNA"/>
</dbReference>
<accession>A0A931HF46</accession>
<evidence type="ECO:0000313" key="2">
    <source>
        <dbReference type="Proteomes" id="UP000617634"/>
    </source>
</evidence>
<evidence type="ECO:0000313" key="1">
    <source>
        <dbReference type="EMBL" id="MBH0115002.1"/>
    </source>
</evidence>
<sequence length="160" mass="17579">MTSRGTSHTAWNMVGTSASERVVATPAACMRRKREALYAADFVQCKFNIPASFRKRLSDYKSAYKMRGVEQVVMAMLDKAMTNYSIEEMRVPPPPSDGKSDKQIAIHLPREQHAFLEAIAYRNRGVTLGVALETVGAYVSELTPSPQQLPLIGEGDAVSG</sequence>
<gene>
    <name evidence="1" type="ORF">I5E68_18815</name>
</gene>
<name>A0A931HF46_9SPHN</name>